<dbReference type="SUPFAM" id="SSF56112">
    <property type="entry name" value="Protein kinase-like (PK-like)"/>
    <property type="match status" value="1"/>
</dbReference>
<dbReference type="InterPro" id="IPR046959">
    <property type="entry name" value="PRK1-6/SRF4-like"/>
</dbReference>
<dbReference type="InterPro" id="IPR011009">
    <property type="entry name" value="Kinase-like_dom_sf"/>
</dbReference>
<dbReference type="SUPFAM" id="SSF52058">
    <property type="entry name" value="L domain-like"/>
    <property type="match status" value="1"/>
</dbReference>
<dbReference type="InterPro" id="IPR032675">
    <property type="entry name" value="LRR_dom_sf"/>
</dbReference>
<dbReference type="PANTHER" id="PTHR48007:SF38">
    <property type="entry name" value="LEUCINE-RICH REPEAT PROTEIN KINASE FAMILY PROTEIN"/>
    <property type="match status" value="1"/>
</dbReference>
<dbReference type="Gene3D" id="3.30.200.20">
    <property type="entry name" value="Phosphorylase Kinase, domain 1"/>
    <property type="match status" value="1"/>
</dbReference>
<feature type="domain" description="Protein kinase" evidence="13">
    <location>
        <begin position="354"/>
        <end position="641"/>
    </location>
</feature>
<dbReference type="InterPro" id="IPR013210">
    <property type="entry name" value="LRR_N_plant-typ"/>
</dbReference>
<evidence type="ECO:0000256" key="9">
    <source>
        <dbReference type="PROSITE-ProRule" id="PRU10141"/>
    </source>
</evidence>
<proteinExistence type="predicted"/>
<feature type="compositionally biased region" description="Low complexity" evidence="10">
    <location>
        <begin position="319"/>
        <end position="330"/>
    </location>
</feature>
<evidence type="ECO:0000256" key="2">
    <source>
        <dbReference type="ARBA" id="ARBA00022614"/>
    </source>
</evidence>
<evidence type="ECO:0000259" key="13">
    <source>
        <dbReference type="PROSITE" id="PS50011"/>
    </source>
</evidence>
<reference evidence="14 15" key="1">
    <citation type="journal article" date="2023" name="G3 (Bethesda)">
        <title>A haplotype-resolved chromosome-scale genome for Quercus rubra L. provides insights into the genetics of adaptive traits for red oak species.</title>
        <authorList>
            <person name="Kapoor B."/>
            <person name="Jenkins J."/>
            <person name="Schmutz J."/>
            <person name="Zhebentyayeva T."/>
            <person name="Kuelheim C."/>
            <person name="Coggeshall M."/>
            <person name="Heim C."/>
            <person name="Lasky J.R."/>
            <person name="Leites L."/>
            <person name="Islam-Faridi N."/>
            <person name="Romero-Severson J."/>
            <person name="DeLeo V.L."/>
            <person name="Lucas S.M."/>
            <person name="Lazic D."/>
            <person name="Gailing O."/>
            <person name="Carlson J."/>
            <person name="Staton M."/>
        </authorList>
    </citation>
    <scope>NUCLEOTIDE SEQUENCE [LARGE SCALE GENOMIC DNA]</scope>
    <source>
        <strain evidence="14">Pseudo-F2</strain>
    </source>
</reference>
<dbReference type="GO" id="GO:0004672">
    <property type="term" value="F:protein kinase activity"/>
    <property type="evidence" value="ECO:0007669"/>
    <property type="project" value="InterPro"/>
</dbReference>
<keyword evidence="3 11" id="KW-0812">Transmembrane</keyword>
<feature type="transmembrane region" description="Helical" evidence="11">
    <location>
        <begin position="252"/>
        <end position="272"/>
    </location>
</feature>
<keyword evidence="8" id="KW-0325">Glycoprotein</keyword>
<evidence type="ECO:0000256" key="8">
    <source>
        <dbReference type="ARBA" id="ARBA00023180"/>
    </source>
</evidence>
<dbReference type="Proteomes" id="UP001324115">
    <property type="component" value="Unassembled WGS sequence"/>
</dbReference>
<feature type="region of interest" description="Disordered" evidence="10">
    <location>
        <begin position="678"/>
        <end position="698"/>
    </location>
</feature>
<sequence length="698" mass="76271">MAATQQFLGRSLFLFIFLFLFHMGSSLTESEALLKLKSSFTKAGALNSWVNGSLPCEGEVGWDGLVCSNGAVTDIRLGGFGISGQIDVDALLELSNLRSISIMSNNFSGPIPAFNRLGSLRAIYLSRNRFSGEIPSDYFANMGSLKKVYLSSNMFTGKIPSSLAQIPRLSELLLDNNQFSGTIPSIDQPTLASLDVANNELEGEIPSSLTKFNASTFEGNGGLCGEPLGNECKVAAAERPAGSKNTNISKNMIIAIVVAAVVLLMIIVVLIVRSRKKKRDEFDVLEHEKRNSEERVVEVRVSQSGSSRKEADSIHRKGSSSSRRGSNNGKGNMAVDLVVVNNEKGVFGLSDLMRASAEVLGNGSSGSAYKAVMANGVAVVVKRMREMNALGRDQFDAEVRQLASLRHWNILTPLAYHFRKDEKLLVYEYIPKGSLLYLLHGDRGPSHAELNWPTRLKIVQGIAQGMGYLHTELAYSSIPHGNLKSSNILLSPDFEPLLIDYGFFPLINPLDAAQALFAFKAPEAAIFGLISPKCDVYSLGIVILEILTGKYPSQYLNSNKGGTDVVEWVNSAIADHRQSELFDPEIASSRNSIGEMKKLLHIGAACTESDPEHRLDMMEAIRRIEEVQVEGGQEDRTMNFIPSLRDSYEDSFPQITFEARNSYDGLGGLSRTRLDSHSFASQSSGRPSSDDNFVFAIP</sequence>
<dbReference type="PROSITE" id="PS50011">
    <property type="entry name" value="PROTEIN_KINASE_DOM"/>
    <property type="match status" value="1"/>
</dbReference>
<organism evidence="14 15">
    <name type="scientific">Quercus rubra</name>
    <name type="common">Northern red oak</name>
    <name type="synonym">Quercus borealis</name>
    <dbReference type="NCBI Taxonomy" id="3512"/>
    <lineage>
        <taxon>Eukaryota</taxon>
        <taxon>Viridiplantae</taxon>
        <taxon>Streptophyta</taxon>
        <taxon>Embryophyta</taxon>
        <taxon>Tracheophyta</taxon>
        <taxon>Spermatophyta</taxon>
        <taxon>Magnoliopsida</taxon>
        <taxon>eudicotyledons</taxon>
        <taxon>Gunneridae</taxon>
        <taxon>Pentapetalae</taxon>
        <taxon>rosids</taxon>
        <taxon>fabids</taxon>
        <taxon>Fagales</taxon>
        <taxon>Fagaceae</taxon>
        <taxon>Quercus</taxon>
    </lineage>
</organism>
<dbReference type="Gene3D" id="1.10.510.10">
    <property type="entry name" value="Transferase(Phosphotransferase) domain 1"/>
    <property type="match status" value="1"/>
</dbReference>
<dbReference type="InterPro" id="IPR000719">
    <property type="entry name" value="Prot_kinase_dom"/>
</dbReference>
<evidence type="ECO:0000256" key="1">
    <source>
        <dbReference type="ARBA" id="ARBA00004370"/>
    </source>
</evidence>
<dbReference type="FunFam" id="3.80.10.10:FF:000041">
    <property type="entry name" value="LRR receptor-like serine/threonine-protein kinase ERECTA"/>
    <property type="match status" value="1"/>
</dbReference>
<dbReference type="InterPro" id="IPR001611">
    <property type="entry name" value="Leu-rich_rpt"/>
</dbReference>
<evidence type="ECO:0000256" key="6">
    <source>
        <dbReference type="ARBA" id="ARBA00022989"/>
    </source>
</evidence>
<keyword evidence="15" id="KW-1185">Reference proteome</keyword>
<evidence type="ECO:0000313" key="14">
    <source>
        <dbReference type="EMBL" id="KAK4591403.1"/>
    </source>
</evidence>
<dbReference type="Pfam" id="PF00560">
    <property type="entry name" value="LRR_1"/>
    <property type="match status" value="3"/>
</dbReference>
<dbReference type="GO" id="GO:0005524">
    <property type="term" value="F:ATP binding"/>
    <property type="evidence" value="ECO:0007669"/>
    <property type="project" value="UniProtKB-UniRule"/>
</dbReference>
<dbReference type="Gene3D" id="3.80.10.10">
    <property type="entry name" value="Ribonuclease Inhibitor"/>
    <property type="match status" value="2"/>
</dbReference>
<feature type="signal peptide" evidence="12">
    <location>
        <begin position="1"/>
        <end position="26"/>
    </location>
</feature>
<protein>
    <recommendedName>
        <fullName evidence="13">Protein kinase domain-containing protein</fullName>
    </recommendedName>
</protein>
<keyword evidence="4 12" id="KW-0732">Signal</keyword>
<feature type="chain" id="PRO_5043039100" description="Protein kinase domain-containing protein" evidence="12">
    <location>
        <begin position="27"/>
        <end position="698"/>
    </location>
</feature>
<feature type="region of interest" description="Disordered" evidence="10">
    <location>
        <begin position="293"/>
        <end position="330"/>
    </location>
</feature>
<evidence type="ECO:0000313" key="15">
    <source>
        <dbReference type="Proteomes" id="UP001324115"/>
    </source>
</evidence>
<evidence type="ECO:0000256" key="10">
    <source>
        <dbReference type="SAM" id="MobiDB-lite"/>
    </source>
</evidence>
<keyword evidence="6 11" id="KW-1133">Transmembrane helix</keyword>
<evidence type="ECO:0000256" key="3">
    <source>
        <dbReference type="ARBA" id="ARBA00022692"/>
    </source>
</evidence>
<evidence type="ECO:0000256" key="11">
    <source>
        <dbReference type="SAM" id="Phobius"/>
    </source>
</evidence>
<evidence type="ECO:0000256" key="5">
    <source>
        <dbReference type="ARBA" id="ARBA00022737"/>
    </source>
</evidence>
<dbReference type="Pfam" id="PF08263">
    <property type="entry name" value="LRRNT_2"/>
    <property type="match status" value="1"/>
</dbReference>
<dbReference type="AlphaFoldDB" id="A0AAN7FDE3"/>
<keyword evidence="7 11" id="KW-0472">Membrane</keyword>
<dbReference type="EMBL" id="JAXUIC010000005">
    <property type="protein sequence ID" value="KAK4591403.1"/>
    <property type="molecule type" value="Genomic_DNA"/>
</dbReference>
<feature type="binding site" evidence="9">
    <location>
        <position position="382"/>
    </location>
    <ligand>
        <name>ATP</name>
        <dbReference type="ChEBI" id="CHEBI:30616"/>
    </ligand>
</feature>
<evidence type="ECO:0000256" key="4">
    <source>
        <dbReference type="ARBA" id="ARBA00022729"/>
    </source>
</evidence>
<keyword evidence="2" id="KW-0433">Leucine-rich repeat</keyword>
<comment type="caution">
    <text evidence="14">The sequence shown here is derived from an EMBL/GenBank/DDBJ whole genome shotgun (WGS) entry which is preliminary data.</text>
</comment>
<dbReference type="CDD" id="cd14066">
    <property type="entry name" value="STKc_IRAK"/>
    <property type="match status" value="1"/>
</dbReference>
<feature type="compositionally biased region" description="Polar residues" evidence="10">
    <location>
        <begin position="678"/>
        <end position="691"/>
    </location>
</feature>
<name>A0AAN7FDE3_QUERU</name>
<dbReference type="PROSITE" id="PS00107">
    <property type="entry name" value="PROTEIN_KINASE_ATP"/>
    <property type="match status" value="1"/>
</dbReference>
<dbReference type="GO" id="GO:0016020">
    <property type="term" value="C:membrane"/>
    <property type="evidence" value="ECO:0007669"/>
    <property type="project" value="UniProtKB-SubCell"/>
</dbReference>
<accession>A0AAN7FDE3</accession>
<dbReference type="InterPro" id="IPR017441">
    <property type="entry name" value="Protein_kinase_ATP_BS"/>
</dbReference>
<dbReference type="Pfam" id="PF00069">
    <property type="entry name" value="Pkinase"/>
    <property type="match status" value="1"/>
</dbReference>
<keyword evidence="5" id="KW-0677">Repeat</keyword>
<keyword evidence="9" id="KW-0547">Nucleotide-binding</keyword>
<evidence type="ECO:0000256" key="12">
    <source>
        <dbReference type="SAM" id="SignalP"/>
    </source>
</evidence>
<comment type="subcellular location">
    <subcellularLocation>
        <location evidence="1">Membrane</location>
    </subcellularLocation>
</comment>
<evidence type="ECO:0000256" key="7">
    <source>
        <dbReference type="ARBA" id="ARBA00023136"/>
    </source>
</evidence>
<keyword evidence="9" id="KW-0067">ATP-binding</keyword>
<dbReference type="PANTHER" id="PTHR48007">
    <property type="entry name" value="LEUCINE-RICH REPEAT RECEPTOR-LIKE PROTEIN KINASE PXC1"/>
    <property type="match status" value="1"/>
</dbReference>
<gene>
    <name evidence="14" type="ORF">RGQ29_021562</name>
</gene>